<evidence type="ECO:0000313" key="1">
    <source>
        <dbReference type="EMBL" id="AIJ44547.1"/>
    </source>
</evidence>
<organism evidence="1 2">
    <name type="scientific">Comamonas testosteroni TK102</name>
    <dbReference type="NCBI Taxonomy" id="1392005"/>
    <lineage>
        <taxon>Bacteria</taxon>
        <taxon>Pseudomonadati</taxon>
        <taxon>Pseudomonadota</taxon>
        <taxon>Betaproteobacteria</taxon>
        <taxon>Burkholderiales</taxon>
        <taxon>Comamonadaceae</taxon>
        <taxon>Comamonas</taxon>
    </lineage>
</organism>
<dbReference type="HOGENOM" id="CLU_1375933_0_0_4"/>
<dbReference type="InterPro" id="IPR021332">
    <property type="entry name" value="DUF2944"/>
</dbReference>
<gene>
    <name evidence="1" type="ORF">O987_01755</name>
</gene>
<dbReference type="Proteomes" id="UP000028782">
    <property type="component" value="Chromosome"/>
</dbReference>
<evidence type="ECO:0008006" key="3">
    <source>
        <dbReference type="Google" id="ProtNLM"/>
    </source>
</evidence>
<accession>A0A076PMH9</accession>
<protein>
    <recommendedName>
        <fullName evidence="3">DUF2946 domain-containing protein</fullName>
    </recommendedName>
</protein>
<sequence length="185" mass="20698">MDEIVKQAMRKWPNVPACSGWLGLDARGQWWLRDEQAQACGAFASGKPGSRGNLLQHDKLAEFIGRNYLVEADGRWYFQNGPQRVYVELESAPWIWRLRYAEHGLQLHSHTGQELAAEQVDQVLLDEQGRLFLALPQGLGMVHSLDMLDAANALDSGALPEAQEIESTLLPLQFGFVPSPEGYQV</sequence>
<dbReference type="AlphaFoldDB" id="A0A076PMH9"/>
<proteinExistence type="predicted"/>
<name>A0A076PMH9_COMTE</name>
<dbReference type="KEGG" id="ctes:O987_01755"/>
<evidence type="ECO:0000313" key="2">
    <source>
        <dbReference type="Proteomes" id="UP000028782"/>
    </source>
</evidence>
<dbReference type="EMBL" id="CP006704">
    <property type="protein sequence ID" value="AIJ44547.1"/>
    <property type="molecule type" value="Genomic_DNA"/>
</dbReference>
<dbReference type="RefSeq" id="WP_003059349.1">
    <property type="nucleotide sequence ID" value="NZ_CP006704.1"/>
</dbReference>
<reference evidence="1 2" key="1">
    <citation type="journal article" date="2014" name="Genome Announc.">
        <title>Complete Genome Sequence of Polychlorinated Biphenyl Degrader Comamonas testosteroni TK102 (NBRC 109938).</title>
        <authorList>
            <person name="Fukuda K."/>
            <person name="Hosoyama A."/>
            <person name="Tsuchikane K."/>
            <person name="Ohji S."/>
            <person name="Yamazoe A."/>
            <person name="Fujita N."/>
            <person name="Shintani M."/>
            <person name="Kimbara K."/>
        </authorList>
    </citation>
    <scope>NUCLEOTIDE SEQUENCE [LARGE SCALE GENOMIC DNA]</scope>
    <source>
        <strain evidence="1">TK102</strain>
    </source>
</reference>
<dbReference type="Pfam" id="PF11161">
    <property type="entry name" value="DUF2944"/>
    <property type="match status" value="1"/>
</dbReference>